<comment type="caution">
    <text evidence="1">The sequence shown here is derived from an EMBL/GenBank/DDBJ whole genome shotgun (WGS) entry which is preliminary data.</text>
</comment>
<sequence>MISSTSDRDYFFLKMNYQGISRLEYFEILTKANIRTLENL</sequence>
<proteinExistence type="predicted"/>
<dbReference type="HOGENOM" id="CLU_216495_0_0_9"/>
<dbReference type="AlphaFoldDB" id="F0IKJ1"/>
<reference evidence="1 2" key="1">
    <citation type="submission" date="2011-02" db="EMBL/GenBank/DDBJ databases">
        <authorList>
            <person name="Muzny D."/>
            <person name="Qin X."/>
            <person name="Deng J."/>
            <person name="Jiang H."/>
            <person name="Liu Y."/>
            <person name="Qu J."/>
            <person name="Song X.-Z."/>
            <person name="Zhang L."/>
            <person name="Thornton R."/>
            <person name="Coyle M."/>
            <person name="Francisco L."/>
            <person name="Jackson L."/>
            <person name="Javaid M."/>
            <person name="Korchina V."/>
            <person name="Kovar C."/>
            <person name="Mata R."/>
            <person name="Mathew T."/>
            <person name="Ngo R."/>
            <person name="Nguyen L."/>
            <person name="Nguyen N."/>
            <person name="Okwuonu G."/>
            <person name="Ongeri F."/>
            <person name="Pham C."/>
            <person name="Simmons D."/>
            <person name="Wilczek-Boney K."/>
            <person name="Hale W."/>
            <person name="Jakkamsetti A."/>
            <person name="Pham P."/>
            <person name="Ruth R."/>
            <person name="San Lucas F."/>
            <person name="Warren J."/>
            <person name="Zhang J."/>
            <person name="Zhao Z."/>
            <person name="Zhou C."/>
            <person name="Zhu D."/>
            <person name="Lee S."/>
            <person name="Bess C."/>
            <person name="Blankenburg K."/>
            <person name="Forbes L."/>
            <person name="Fu Q."/>
            <person name="Gubbala S."/>
            <person name="Hirani K."/>
            <person name="Jayaseelan J.C."/>
            <person name="Lara F."/>
            <person name="Munidasa M."/>
            <person name="Palculict T."/>
            <person name="Patil S."/>
            <person name="Pu L.-L."/>
            <person name="Saada N."/>
            <person name="Tang L."/>
            <person name="Weissenberger G."/>
            <person name="Zhu Y."/>
            <person name="Hemphill L."/>
            <person name="Shang Y."/>
            <person name="Youmans B."/>
            <person name="Ayvaz T."/>
            <person name="Ross M."/>
            <person name="Santibanez J."/>
            <person name="Aqrawi P."/>
            <person name="Gross S."/>
            <person name="Joshi V."/>
            <person name="Fowler G."/>
            <person name="Nazareth L."/>
            <person name="Reid J."/>
            <person name="Worley K."/>
            <person name="Petrosino J."/>
            <person name="Highlander S."/>
            <person name="Gibbs R."/>
        </authorList>
    </citation>
    <scope>NUCLEOTIDE SEQUENCE [LARGE SCALE GENOMIC DNA]</scope>
    <source>
        <strain evidence="1 2">SK150</strain>
    </source>
</reference>
<accession>F0IKJ1</accession>
<dbReference type="Proteomes" id="UP000003530">
    <property type="component" value="Unassembled WGS sequence"/>
</dbReference>
<dbReference type="EMBL" id="AEXY01000005">
    <property type="protein sequence ID" value="EGD37083.1"/>
    <property type="molecule type" value="Genomic_DNA"/>
</dbReference>
<protein>
    <submittedName>
        <fullName evidence="1">Uncharacterized protein</fullName>
    </submittedName>
</protein>
<name>F0IKJ1_STRSA</name>
<gene>
    <name evidence="1" type="ORF">HMPREF9383_0643</name>
</gene>
<dbReference type="PATRIC" id="fig|888811.3.peg.634"/>
<organism evidence="1 2">
    <name type="scientific">Streptococcus sanguinis SK150</name>
    <dbReference type="NCBI Taxonomy" id="888811"/>
    <lineage>
        <taxon>Bacteria</taxon>
        <taxon>Bacillati</taxon>
        <taxon>Bacillota</taxon>
        <taxon>Bacilli</taxon>
        <taxon>Lactobacillales</taxon>
        <taxon>Streptococcaceae</taxon>
        <taxon>Streptococcus</taxon>
    </lineage>
</organism>
<evidence type="ECO:0000313" key="1">
    <source>
        <dbReference type="EMBL" id="EGD37083.1"/>
    </source>
</evidence>
<evidence type="ECO:0000313" key="2">
    <source>
        <dbReference type="Proteomes" id="UP000003530"/>
    </source>
</evidence>